<reference evidence="5 6" key="1">
    <citation type="submission" date="2019-03" db="EMBL/GenBank/DDBJ databases">
        <authorList>
            <person name="Gaulin E."/>
            <person name="Dumas B."/>
        </authorList>
    </citation>
    <scope>NUCLEOTIDE SEQUENCE [LARGE SCALE GENOMIC DNA]</scope>
    <source>
        <strain evidence="5">CBS 568.67</strain>
    </source>
</reference>
<reference evidence="4" key="2">
    <citation type="submission" date="2019-06" db="EMBL/GenBank/DDBJ databases">
        <title>Genomics analysis of Aphanomyces spp. identifies a new class of oomycete effector associated with host adaptation.</title>
        <authorList>
            <person name="Gaulin E."/>
        </authorList>
    </citation>
    <scope>NUCLEOTIDE SEQUENCE</scope>
    <source>
        <strain evidence="4">CBS 578.67</strain>
    </source>
</reference>
<name>A0A485KGD4_9STRA</name>
<organism evidence="5 6">
    <name type="scientific">Aphanomyces stellatus</name>
    <dbReference type="NCBI Taxonomy" id="120398"/>
    <lineage>
        <taxon>Eukaryota</taxon>
        <taxon>Sar</taxon>
        <taxon>Stramenopiles</taxon>
        <taxon>Oomycota</taxon>
        <taxon>Saprolegniomycetes</taxon>
        <taxon>Saprolegniales</taxon>
        <taxon>Verrucalvaceae</taxon>
        <taxon>Aphanomyces</taxon>
    </lineage>
</organism>
<dbReference type="Pfam" id="PF13365">
    <property type="entry name" value="Trypsin_2"/>
    <property type="match status" value="1"/>
</dbReference>
<protein>
    <submittedName>
        <fullName evidence="5">Aste57867_4199 protein</fullName>
    </submittedName>
</protein>
<sequence>MLSIAKLLTTLSLAATSSMALIEVVGTHENLYLGAPIDQPLSFRFNRQDATYIAPHFAWINIPAGARLTIESPDGTQKIEYTNLNQTNFYTKSIQGDTALLTYTPPTNGTSGQDAFFVDKFAHGFPDASPDDVAATPCGTGNLRTAVCLKDSEPIKYQKAQAIARLFIDGSDLCTGWLFGSEGHLVTNHHCIMDKSRAGNTQFEFGAECPKCNENTTSTSRFTCPGEIVATSSTIIYTSAENDFTLVKMNLEPGVSLAKYGYLQARASGPVLNEPIYITQHPSGRPTRIATALQDGSVGTIEDLSVRSCVMDEVAYSLATEGGSSGSPVLSATENVVVALHNCGGCSTKDGSQLSRGVKINKVIAELTKANVLPKDALANGAAPQPSSISPTPTTESPKSTAAPSTGAPTPTAKTTIVPTTVVPTPTPSNQFTTVPTTSTTQPKPTSTTQKPRKTCAPKSRKPTTPTPSTTNTPSASTSPQPSTAIPTMPTTTTTPSTKVPTPSGDCKGCTGCYSKSLGSCLSADYNKATCASYSYFQTIWCGN</sequence>
<dbReference type="Gene3D" id="2.40.10.10">
    <property type="entry name" value="Trypsin-like serine proteases"/>
    <property type="match status" value="2"/>
</dbReference>
<dbReference type="InterPro" id="IPR043504">
    <property type="entry name" value="Peptidase_S1_PA_chymotrypsin"/>
</dbReference>
<evidence type="ECO:0000256" key="3">
    <source>
        <dbReference type="SAM" id="SignalP"/>
    </source>
</evidence>
<dbReference type="PANTHER" id="PTHR36234:SF5">
    <property type="entry name" value="LYSYL ENDOPEPTIDASE"/>
    <property type="match status" value="1"/>
</dbReference>
<accession>A0A485KGD4</accession>
<dbReference type="EMBL" id="VJMH01000928">
    <property type="protein sequence ID" value="KAF0713813.1"/>
    <property type="molecule type" value="Genomic_DNA"/>
</dbReference>
<feature type="chain" id="PRO_5033436867" evidence="3">
    <location>
        <begin position="21"/>
        <end position="544"/>
    </location>
</feature>
<dbReference type="PANTHER" id="PTHR36234">
    <property type="entry name" value="LYSYL ENDOPEPTIDASE"/>
    <property type="match status" value="1"/>
</dbReference>
<dbReference type="SUPFAM" id="SSF50494">
    <property type="entry name" value="Trypsin-like serine proteases"/>
    <property type="match status" value="1"/>
</dbReference>
<keyword evidence="1" id="KW-0843">Virulence</keyword>
<feature type="signal peptide" evidence="3">
    <location>
        <begin position="1"/>
        <end position="20"/>
    </location>
</feature>
<dbReference type="InterPro" id="IPR009003">
    <property type="entry name" value="Peptidase_S1_PA"/>
</dbReference>
<feature type="region of interest" description="Disordered" evidence="2">
    <location>
        <begin position="378"/>
        <end position="504"/>
    </location>
</feature>
<evidence type="ECO:0000313" key="6">
    <source>
        <dbReference type="Proteomes" id="UP000332933"/>
    </source>
</evidence>
<evidence type="ECO:0000256" key="1">
    <source>
        <dbReference type="ARBA" id="ARBA00023026"/>
    </source>
</evidence>
<evidence type="ECO:0000313" key="4">
    <source>
        <dbReference type="EMBL" id="KAF0713813.1"/>
    </source>
</evidence>
<keyword evidence="3" id="KW-0732">Signal</keyword>
<feature type="compositionally biased region" description="Low complexity" evidence="2">
    <location>
        <begin position="463"/>
        <end position="504"/>
    </location>
</feature>
<keyword evidence="6" id="KW-1185">Reference proteome</keyword>
<dbReference type="Proteomes" id="UP000332933">
    <property type="component" value="Unassembled WGS sequence"/>
</dbReference>
<gene>
    <name evidence="5" type="primary">Aste57867_4199</name>
    <name evidence="4" type="ORF">As57867_004188</name>
    <name evidence="5" type="ORF">ASTE57867_4199</name>
</gene>
<evidence type="ECO:0000256" key="2">
    <source>
        <dbReference type="SAM" id="MobiDB-lite"/>
    </source>
</evidence>
<feature type="compositionally biased region" description="Low complexity" evidence="2">
    <location>
        <begin position="382"/>
        <end position="424"/>
    </location>
</feature>
<dbReference type="EMBL" id="CAADRA010000928">
    <property type="protein sequence ID" value="VFT81318.1"/>
    <property type="molecule type" value="Genomic_DNA"/>
</dbReference>
<evidence type="ECO:0000313" key="5">
    <source>
        <dbReference type="EMBL" id="VFT81318.1"/>
    </source>
</evidence>
<feature type="compositionally biased region" description="Low complexity" evidence="2">
    <location>
        <begin position="433"/>
        <end position="450"/>
    </location>
</feature>
<dbReference type="AlphaFoldDB" id="A0A485KGD4"/>
<dbReference type="OrthoDB" id="62371at2759"/>
<feature type="compositionally biased region" description="Basic residues" evidence="2">
    <location>
        <begin position="451"/>
        <end position="462"/>
    </location>
</feature>
<proteinExistence type="predicted"/>